<dbReference type="Proteomes" id="UP001236723">
    <property type="component" value="Unassembled WGS sequence"/>
</dbReference>
<dbReference type="CDD" id="cd00156">
    <property type="entry name" value="REC"/>
    <property type="match status" value="1"/>
</dbReference>
<dbReference type="EMBL" id="JAUSUP010000012">
    <property type="protein sequence ID" value="MDQ0352738.1"/>
    <property type="molecule type" value="Genomic_DNA"/>
</dbReference>
<sequence length="126" mass="14502">MGKLKAVVIDDESGVSLLMKELLTQDGFEVFTFANAIEAFKVVENEHIDIFFVDYLLPGMRGDHFIQEIRQQGHQSPVILMTGLSKMQVKESSESTYQDVLEKPFSIKDVMDLIDQHVRKRQHYNV</sequence>
<reference evidence="4 5" key="1">
    <citation type="submission" date="2023-07" db="EMBL/GenBank/DDBJ databases">
        <title>Genomic Encyclopedia of Type Strains, Phase IV (KMG-IV): sequencing the most valuable type-strain genomes for metagenomic binning, comparative biology and taxonomic classification.</title>
        <authorList>
            <person name="Goeker M."/>
        </authorList>
    </citation>
    <scope>NUCLEOTIDE SEQUENCE [LARGE SCALE GENOMIC DNA]</scope>
    <source>
        <strain evidence="4 5">DSM 15448</strain>
    </source>
</reference>
<organism evidence="4 5">
    <name type="scientific">Alkalibacillus filiformis</name>
    <dbReference type="NCBI Taxonomy" id="200990"/>
    <lineage>
        <taxon>Bacteria</taxon>
        <taxon>Bacillati</taxon>
        <taxon>Bacillota</taxon>
        <taxon>Bacilli</taxon>
        <taxon>Bacillales</taxon>
        <taxon>Bacillaceae</taxon>
        <taxon>Alkalibacillus</taxon>
    </lineage>
</organism>
<dbReference type="InterPro" id="IPR011006">
    <property type="entry name" value="CheY-like_superfamily"/>
</dbReference>
<dbReference type="PANTHER" id="PTHR44591:SF3">
    <property type="entry name" value="RESPONSE REGULATORY DOMAIN-CONTAINING PROTEIN"/>
    <property type="match status" value="1"/>
</dbReference>
<proteinExistence type="predicted"/>
<accession>A0ABU0DWR7</accession>
<dbReference type="InterPro" id="IPR001789">
    <property type="entry name" value="Sig_transdc_resp-reg_receiver"/>
</dbReference>
<dbReference type="RefSeq" id="WP_307069554.1">
    <property type="nucleotide sequence ID" value="NZ_JAUSUP010000012.1"/>
</dbReference>
<protein>
    <submittedName>
        <fullName evidence="4">Two-component system response regulator (Stage 0 sporulation protein F)</fullName>
    </submittedName>
</protein>
<dbReference type="PANTHER" id="PTHR44591">
    <property type="entry name" value="STRESS RESPONSE REGULATOR PROTEIN 1"/>
    <property type="match status" value="1"/>
</dbReference>
<gene>
    <name evidence="4" type="ORF">J2R98_002589</name>
</gene>
<keyword evidence="5" id="KW-1185">Reference proteome</keyword>
<dbReference type="SMART" id="SM00448">
    <property type="entry name" value="REC"/>
    <property type="match status" value="1"/>
</dbReference>
<keyword evidence="1 2" id="KW-0597">Phosphoprotein</keyword>
<dbReference type="SUPFAM" id="SSF52172">
    <property type="entry name" value="CheY-like"/>
    <property type="match status" value="1"/>
</dbReference>
<evidence type="ECO:0000256" key="1">
    <source>
        <dbReference type="ARBA" id="ARBA00022553"/>
    </source>
</evidence>
<evidence type="ECO:0000256" key="2">
    <source>
        <dbReference type="PROSITE-ProRule" id="PRU00169"/>
    </source>
</evidence>
<evidence type="ECO:0000313" key="4">
    <source>
        <dbReference type="EMBL" id="MDQ0352738.1"/>
    </source>
</evidence>
<evidence type="ECO:0000313" key="5">
    <source>
        <dbReference type="Proteomes" id="UP001236723"/>
    </source>
</evidence>
<comment type="caution">
    <text evidence="4">The sequence shown here is derived from an EMBL/GenBank/DDBJ whole genome shotgun (WGS) entry which is preliminary data.</text>
</comment>
<feature type="domain" description="Response regulatory" evidence="3">
    <location>
        <begin position="5"/>
        <end position="118"/>
    </location>
</feature>
<name>A0ABU0DWR7_9BACI</name>
<feature type="modified residue" description="4-aspartylphosphate" evidence="2">
    <location>
        <position position="54"/>
    </location>
</feature>
<dbReference type="InterPro" id="IPR050595">
    <property type="entry name" value="Bact_response_regulator"/>
</dbReference>
<dbReference type="PROSITE" id="PS50110">
    <property type="entry name" value="RESPONSE_REGULATORY"/>
    <property type="match status" value="1"/>
</dbReference>
<dbReference type="Pfam" id="PF00072">
    <property type="entry name" value="Response_reg"/>
    <property type="match status" value="1"/>
</dbReference>
<evidence type="ECO:0000259" key="3">
    <source>
        <dbReference type="PROSITE" id="PS50110"/>
    </source>
</evidence>
<dbReference type="Gene3D" id="3.40.50.2300">
    <property type="match status" value="1"/>
</dbReference>